<feature type="chain" id="PRO_5041435695" evidence="2">
    <location>
        <begin position="21"/>
        <end position="252"/>
    </location>
</feature>
<gene>
    <name evidence="3" type="ORF">B0H67DRAFT_247874</name>
</gene>
<feature type="transmembrane region" description="Helical" evidence="1">
    <location>
        <begin position="210"/>
        <end position="233"/>
    </location>
</feature>
<proteinExistence type="predicted"/>
<keyword evidence="2" id="KW-0732">Signal</keyword>
<evidence type="ECO:0000313" key="4">
    <source>
        <dbReference type="Proteomes" id="UP001172102"/>
    </source>
</evidence>
<evidence type="ECO:0000256" key="2">
    <source>
        <dbReference type="SAM" id="SignalP"/>
    </source>
</evidence>
<name>A0AA40AH11_9PEZI</name>
<keyword evidence="1" id="KW-1133">Transmembrane helix</keyword>
<organism evidence="3 4">
    <name type="scientific">Lasiosphaeris hirsuta</name>
    <dbReference type="NCBI Taxonomy" id="260670"/>
    <lineage>
        <taxon>Eukaryota</taxon>
        <taxon>Fungi</taxon>
        <taxon>Dikarya</taxon>
        <taxon>Ascomycota</taxon>
        <taxon>Pezizomycotina</taxon>
        <taxon>Sordariomycetes</taxon>
        <taxon>Sordariomycetidae</taxon>
        <taxon>Sordariales</taxon>
        <taxon>Lasiosphaeriaceae</taxon>
        <taxon>Lasiosphaeris</taxon>
    </lineage>
</organism>
<keyword evidence="1" id="KW-0812">Transmembrane</keyword>
<dbReference type="AlphaFoldDB" id="A0AA40AH11"/>
<feature type="signal peptide" evidence="2">
    <location>
        <begin position="1"/>
        <end position="20"/>
    </location>
</feature>
<keyword evidence="1" id="KW-0472">Membrane</keyword>
<accession>A0AA40AH11</accession>
<keyword evidence="4" id="KW-1185">Reference proteome</keyword>
<dbReference type="Proteomes" id="UP001172102">
    <property type="component" value="Unassembled WGS sequence"/>
</dbReference>
<comment type="caution">
    <text evidence="3">The sequence shown here is derived from an EMBL/GenBank/DDBJ whole genome shotgun (WGS) entry which is preliminary data.</text>
</comment>
<sequence length="252" mass="28081">MQRGSVPSWLWPAILSYVVAQVLWRGSKCSHYPLWNCLRCTCVVHTYRVHTHTHTHTHTRARARETVTREGRHGVHKWNVADTGTTDGTHLGCPKHGRRKHGKCRSVPSHPLQLSRLLLFGPHIVAVLAVPWSLVGPTPEPDRQDRLRGISLLALPFPLVCTACYPCCAAVLAQMPEARPACVSDRGCVRLSCLSQLSQLSRPSQLLSSLSLPVITWAVTWAVTWVGCLRFVLASIGLRRLSCYHLSPAVRF</sequence>
<dbReference type="EMBL" id="JAUKUA010000004">
    <property type="protein sequence ID" value="KAK0715706.1"/>
    <property type="molecule type" value="Genomic_DNA"/>
</dbReference>
<evidence type="ECO:0000256" key="1">
    <source>
        <dbReference type="SAM" id="Phobius"/>
    </source>
</evidence>
<protein>
    <submittedName>
        <fullName evidence="3">Uncharacterized protein</fullName>
    </submittedName>
</protein>
<evidence type="ECO:0000313" key="3">
    <source>
        <dbReference type="EMBL" id="KAK0715706.1"/>
    </source>
</evidence>
<feature type="transmembrane region" description="Helical" evidence="1">
    <location>
        <begin position="147"/>
        <end position="173"/>
    </location>
</feature>
<reference evidence="3" key="1">
    <citation type="submission" date="2023-06" db="EMBL/GenBank/DDBJ databases">
        <title>Genome-scale phylogeny and comparative genomics of the fungal order Sordariales.</title>
        <authorList>
            <consortium name="Lawrence Berkeley National Laboratory"/>
            <person name="Hensen N."/>
            <person name="Bonometti L."/>
            <person name="Westerberg I."/>
            <person name="Brannstrom I.O."/>
            <person name="Guillou S."/>
            <person name="Cros-Aarteil S."/>
            <person name="Calhoun S."/>
            <person name="Haridas S."/>
            <person name="Kuo A."/>
            <person name="Mondo S."/>
            <person name="Pangilinan J."/>
            <person name="Riley R."/>
            <person name="Labutti K."/>
            <person name="Andreopoulos B."/>
            <person name="Lipzen A."/>
            <person name="Chen C."/>
            <person name="Yanf M."/>
            <person name="Daum C."/>
            <person name="Ng V."/>
            <person name="Clum A."/>
            <person name="Steindorff A."/>
            <person name="Ohm R."/>
            <person name="Martin F."/>
            <person name="Silar P."/>
            <person name="Natvig D."/>
            <person name="Lalanne C."/>
            <person name="Gautier V."/>
            <person name="Ament-Velasquez S.L."/>
            <person name="Kruys A."/>
            <person name="Hutchinson M.I."/>
            <person name="Powell A.J."/>
            <person name="Barry K."/>
            <person name="Miller A.N."/>
            <person name="Grigoriev I.V."/>
            <person name="Debuchy R."/>
            <person name="Gladieux P."/>
            <person name="Thoren M.H."/>
            <person name="Johannesson H."/>
        </authorList>
    </citation>
    <scope>NUCLEOTIDE SEQUENCE</scope>
    <source>
        <strain evidence="3">SMH4607-1</strain>
    </source>
</reference>